<accession>A0A6D2IIK1</accession>
<dbReference type="NCBIfam" id="TIGR01640">
    <property type="entry name" value="F_box_assoc_1"/>
    <property type="match status" value="1"/>
</dbReference>
<protein>
    <recommendedName>
        <fullName evidence="1">F-box domain-containing protein</fullName>
    </recommendedName>
</protein>
<dbReference type="InterPro" id="IPR036047">
    <property type="entry name" value="F-box-like_dom_sf"/>
</dbReference>
<dbReference type="PANTHER" id="PTHR31672:SF13">
    <property type="entry name" value="F-BOX PROTEIN CPR30-LIKE"/>
    <property type="match status" value="1"/>
</dbReference>
<dbReference type="EMBL" id="CACVBM020001090">
    <property type="protein sequence ID" value="CAA7030075.1"/>
    <property type="molecule type" value="Genomic_DNA"/>
</dbReference>
<gene>
    <name evidence="2" type="ORF">MERR_LOCUS17310</name>
</gene>
<organism evidence="2 3">
    <name type="scientific">Microthlaspi erraticum</name>
    <dbReference type="NCBI Taxonomy" id="1685480"/>
    <lineage>
        <taxon>Eukaryota</taxon>
        <taxon>Viridiplantae</taxon>
        <taxon>Streptophyta</taxon>
        <taxon>Embryophyta</taxon>
        <taxon>Tracheophyta</taxon>
        <taxon>Spermatophyta</taxon>
        <taxon>Magnoliopsida</taxon>
        <taxon>eudicotyledons</taxon>
        <taxon>Gunneridae</taxon>
        <taxon>Pentapetalae</taxon>
        <taxon>rosids</taxon>
        <taxon>malvids</taxon>
        <taxon>Brassicales</taxon>
        <taxon>Brassicaceae</taxon>
        <taxon>Coluteocarpeae</taxon>
        <taxon>Microthlaspi</taxon>
    </lineage>
</organism>
<dbReference type="InterPro" id="IPR006527">
    <property type="entry name" value="F-box-assoc_dom_typ1"/>
</dbReference>
<dbReference type="Pfam" id="PF00646">
    <property type="entry name" value="F-box"/>
    <property type="match status" value="1"/>
</dbReference>
<evidence type="ECO:0000313" key="2">
    <source>
        <dbReference type="EMBL" id="CAA7030075.1"/>
    </source>
</evidence>
<dbReference type="InterPro" id="IPR001810">
    <property type="entry name" value="F-box_dom"/>
</dbReference>
<dbReference type="CDD" id="cd22157">
    <property type="entry name" value="F-box_AtFBW1-like"/>
    <property type="match status" value="1"/>
</dbReference>
<dbReference type="PROSITE" id="PS50181">
    <property type="entry name" value="FBOX"/>
    <property type="match status" value="1"/>
</dbReference>
<dbReference type="SUPFAM" id="SSF81383">
    <property type="entry name" value="F-box domain"/>
    <property type="match status" value="1"/>
</dbReference>
<dbReference type="InterPro" id="IPR017451">
    <property type="entry name" value="F-box-assoc_interact_dom"/>
</dbReference>
<keyword evidence="3" id="KW-1185">Reference proteome</keyword>
<reference evidence="2" key="1">
    <citation type="submission" date="2020-01" db="EMBL/GenBank/DDBJ databases">
        <authorList>
            <person name="Mishra B."/>
        </authorList>
    </citation>
    <scope>NUCLEOTIDE SEQUENCE [LARGE SCALE GENOMIC DNA]</scope>
</reference>
<dbReference type="PANTHER" id="PTHR31672">
    <property type="entry name" value="BNACNNG10540D PROTEIN"/>
    <property type="match status" value="1"/>
</dbReference>
<dbReference type="Gene3D" id="1.20.1280.50">
    <property type="match status" value="1"/>
</dbReference>
<dbReference type="Pfam" id="PF07734">
    <property type="entry name" value="FBA_1"/>
    <property type="match status" value="1"/>
</dbReference>
<dbReference type="InterPro" id="IPR050796">
    <property type="entry name" value="SCF_F-box_component"/>
</dbReference>
<name>A0A6D2IIK1_9BRAS</name>
<comment type="caution">
    <text evidence="2">The sequence shown here is derived from an EMBL/GenBank/DDBJ whole genome shotgun (WGS) entry which is preliminary data.</text>
</comment>
<feature type="domain" description="F-box" evidence="1">
    <location>
        <begin position="1"/>
        <end position="43"/>
    </location>
</feature>
<evidence type="ECO:0000259" key="1">
    <source>
        <dbReference type="PROSITE" id="PS50181"/>
    </source>
</evidence>
<dbReference type="OrthoDB" id="1029991at2759"/>
<proteinExistence type="predicted"/>
<dbReference type="SMART" id="SM00256">
    <property type="entry name" value="FBOX"/>
    <property type="match status" value="1"/>
</dbReference>
<sequence length="375" mass="42301">MYLPEELLVEILPWVPAASLARFRCTAKRWNALIKSKRFAEKHSAYAPRQSSLVIMLIDSRAFYTASFDFHGNHDNVVKVRGQLNLKDPLSKSSEEVYISDDVFHCDGLLLCTSTTKGSRRQLVWNPCSGETRWMVAPKPTYSSVNYFALGKSSCNKYKVLRVGQYGNGHYQCGVEYEIYDFTSNSWRSVGNTNDWSIPGIWGRGVSVNGNTYWLAFSYSEKSPNAKEIILSFDFSTESFGIVSLPFDLSHDRVMALSVTREEQKLCLLASPLSTKGFKIDLWMATKIESSGATSWSKFLTVERDKSHEFFTSCNGMSFLDDREKGVLVCPGKQGNSKSFLHIVGEDKYIQVDHHDAGSKCSLLISYVPTLVRIQ</sequence>
<evidence type="ECO:0000313" key="3">
    <source>
        <dbReference type="Proteomes" id="UP000467841"/>
    </source>
</evidence>
<dbReference type="AlphaFoldDB" id="A0A6D2IIK1"/>
<dbReference type="Proteomes" id="UP000467841">
    <property type="component" value="Unassembled WGS sequence"/>
</dbReference>